<comment type="caution">
    <text evidence="2">The sequence shown here is derived from an EMBL/GenBank/DDBJ whole genome shotgun (WGS) entry which is preliminary data.</text>
</comment>
<dbReference type="Proteomes" id="UP001054837">
    <property type="component" value="Unassembled WGS sequence"/>
</dbReference>
<accession>A0AAV4Q5I6</accession>
<feature type="region of interest" description="Disordered" evidence="1">
    <location>
        <begin position="1"/>
        <end position="56"/>
    </location>
</feature>
<dbReference type="AlphaFoldDB" id="A0AAV4Q5I6"/>
<gene>
    <name evidence="2" type="ORF">CDAR_586501</name>
</gene>
<dbReference type="EMBL" id="BPLQ01004066">
    <property type="protein sequence ID" value="GIY05228.1"/>
    <property type="molecule type" value="Genomic_DNA"/>
</dbReference>
<evidence type="ECO:0000256" key="1">
    <source>
        <dbReference type="SAM" id="MobiDB-lite"/>
    </source>
</evidence>
<organism evidence="2 3">
    <name type="scientific">Caerostris darwini</name>
    <dbReference type="NCBI Taxonomy" id="1538125"/>
    <lineage>
        <taxon>Eukaryota</taxon>
        <taxon>Metazoa</taxon>
        <taxon>Ecdysozoa</taxon>
        <taxon>Arthropoda</taxon>
        <taxon>Chelicerata</taxon>
        <taxon>Arachnida</taxon>
        <taxon>Araneae</taxon>
        <taxon>Araneomorphae</taxon>
        <taxon>Entelegynae</taxon>
        <taxon>Araneoidea</taxon>
        <taxon>Araneidae</taxon>
        <taxon>Caerostris</taxon>
    </lineage>
</organism>
<protein>
    <submittedName>
        <fullName evidence="2">Uncharacterized protein</fullName>
    </submittedName>
</protein>
<evidence type="ECO:0000313" key="3">
    <source>
        <dbReference type="Proteomes" id="UP001054837"/>
    </source>
</evidence>
<proteinExistence type="predicted"/>
<reference evidence="2 3" key="1">
    <citation type="submission" date="2021-06" db="EMBL/GenBank/DDBJ databases">
        <title>Caerostris darwini draft genome.</title>
        <authorList>
            <person name="Kono N."/>
            <person name="Arakawa K."/>
        </authorList>
    </citation>
    <scope>NUCLEOTIDE SEQUENCE [LARGE SCALE GENOMIC DNA]</scope>
</reference>
<sequence length="91" mass="10599">MAKPLGTSKNCTHDETGTDLCVEEEEKEKEKHQEIRADPTKNMRLANFPKRKKEPVRRPPTVIAYAKVHCTLTWMELHLEMQALNSQQARR</sequence>
<feature type="compositionally biased region" description="Basic and acidic residues" evidence="1">
    <location>
        <begin position="28"/>
        <end position="41"/>
    </location>
</feature>
<name>A0AAV4Q5I6_9ARAC</name>
<keyword evidence="3" id="KW-1185">Reference proteome</keyword>
<evidence type="ECO:0000313" key="2">
    <source>
        <dbReference type="EMBL" id="GIY05228.1"/>
    </source>
</evidence>